<dbReference type="AlphaFoldDB" id="A0A810B1Q4"/>
<reference evidence="1" key="1">
    <citation type="submission" date="2020-05" db="EMBL/GenBank/DDBJ databases">
        <title>Complete genome sequence of Bradyrhizobium diazoefficiens XF8 isolated from soybean nodule.</title>
        <authorList>
            <person name="Noda R."/>
            <person name="Kakizaki K."/>
            <person name="Minamisawa K."/>
        </authorList>
    </citation>
    <scope>NUCLEOTIDE SEQUENCE</scope>
    <source>
        <strain evidence="1">XF8</strain>
    </source>
</reference>
<accession>A0A810B1Q4</accession>
<sequence>MPTSIDLGNIVADALGEGRPRVQLQLKRIRAADLISFKGYGRGAARMESLDAARLIIAVAGSLFATDALEALIRFKDLLGTSPKGSGRVLDAFLAERINVIRAGSDPALSDLPGRHRNPAGEAALKLIWAGPDGTASASAAVVRWFRNDGKTDAATFASDPSWGLVLDEGRFVAASGHGRLVRSAVVPTGALQKIARSL</sequence>
<proteinExistence type="predicted"/>
<dbReference type="EMBL" id="AP023097">
    <property type="protein sequence ID" value="BCE70258.1"/>
    <property type="molecule type" value="Genomic_DNA"/>
</dbReference>
<protein>
    <submittedName>
        <fullName evidence="1">Uncharacterized protein</fullName>
    </submittedName>
</protein>
<gene>
    <name evidence="1" type="ORF">XF8B_03690</name>
</gene>
<name>A0A810B1Q4_9BRAD</name>
<evidence type="ECO:0000313" key="1">
    <source>
        <dbReference type="EMBL" id="BCE70258.1"/>
    </source>
</evidence>
<organism evidence="1">
    <name type="scientific">Bradyrhizobium diazoefficiens</name>
    <dbReference type="NCBI Taxonomy" id="1355477"/>
    <lineage>
        <taxon>Bacteria</taxon>
        <taxon>Pseudomonadati</taxon>
        <taxon>Pseudomonadota</taxon>
        <taxon>Alphaproteobacteria</taxon>
        <taxon>Hyphomicrobiales</taxon>
        <taxon>Nitrobacteraceae</taxon>
        <taxon>Bradyrhizobium</taxon>
    </lineage>
</organism>